<feature type="compositionally biased region" description="Basic residues" evidence="8">
    <location>
        <begin position="318"/>
        <end position="327"/>
    </location>
</feature>
<feature type="compositionally biased region" description="Acidic residues" evidence="8">
    <location>
        <begin position="21"/>
        <end position="36"/>
    </location>
</feature>
<feature type="region of interest" description="Disordered" evidence="8">
    <location>
        <begin position="278"/>
        <end position="298"/>
    </location>
</feature>
<sequence>MGKLKRLLKANESSASNDSDVPMDSDSSTDSDVPMDTEELQLEWKNRERVLIFCSRGVPYRIRHLMNDLKSLMPHSKSENKMDKNSSLKVINEIAEIANCSKCIYLECRKRMDVYCWISDVVHGPSVKFLVHNIHTMDELRMSGNCLKASRPVLSFDSAFDEKPHYALIKELIKQTFATPNNHPKSQPFIDHVFSFSLTSDGKIWFRNFQIVDENLELQEIGPRLVLEIIRIFEGSFEGTVLYDNPNYVSPNTVRQKLKKTNAEKYINRKLTEKAREEKQAKFDAVPRPDPVGEIFNTDKEIEAPAAKKLKSIIEKKWKPRKKKRVKSASPSLPLLS</sequence>
<evidence type="ECO:0000259" key="9">
    <source>
        <dbReference type="PROSITE" id="PS50833"/>
    </source>
</evidence>
<evidence type="ECO:0000256" key="7">
    <source>
        <dbReference type="ARBA" id="ARBA00080845"/>
    </source>
</evidence>
<feature type="compositionally biased region" description="Polar residues" evidence="8">
    <location>
        <begin position="11"/>
        <end position="20"/>
    </location>
</feature>
<feature type="region of interest" description="Disordered" evidence="8">
    <location>
        <begin position="318"/>
        <end position="337"/>
    </location>
</feature>
<evidence type="ECO:0000256" key="6">
    <source>
        <dbReference type="ARBA" id="ARBA00023242"/>
    </source>
</evidence>
<dbReference type="PANTHER" id="PTHR13634:SF0">
    <property type="entry name" value="RIBOSOME BIOGENESIS PROTEIN BRX1 HOMOLOG"/>
    <property type="match status" value="1"/>
</dbReference>
<feature type="compositionally biased region" description="Basic and acidic residues" evidence="8">
    <location>
        <begin position="278"/>
        <end position="287"/>
    </location>
</feature>
<dbReference type="Pfam" id="PF04427">
    <property type="entry name" value="Brix"/>
    <property type="match status" value="1"/>
</dbReference>
<comment type="similarity">
    <text evidence="3">Belongs to the BRX1 family.</text>
</comment>
<dbReference type="InterPro" id="IPR026532">
    <property type="entry name" value="BRX1"/>
</dbReference>
<dbReference type="STRING" id="451379.A0A0N5AD32"/>
<accession>A0A0N5AD32</accession>
<dbReference type="SMART" id="SM00879">
    <property type="entry name" value="Brix"/>
    <property type="match status" value="1"/>
</dbReference>
<proteinExistence type="inferred from homology"/>
<dbReference type="GO" id="GO:0019843">
    <property type="term" value="F:rRNA binding"/>
    <property type="evidence" value="ECO:0007669"/>
    <property type="project" value="InterPro"/>
</dbReference>
<feature type="domain" description="Brix" evidence="9">
    <location>
        <begin position="48"/>
        <end position="238"/>
    </location>
</feature>
<protein>
    <recommendedName>
        <fullName evidence="4">Ribosome biogenesis protein BRX1 homolog</fullName>
    </recommendedName>
    <alternativeName>
        <fullName evidence="7">Brix domain-containing protein 2 homolog</fullName>
    </alternativeName>
</protein>
<evidence type="ECO:0000313" key="11">
    <source>
        <dbReference type="WBParaSite" id="SMUV_0000206501-mRNA-1"/>
    </source>
</evidence>
<reference evidence="11" key="1">
    <citation type="submission" date="2017-02" db="UniProtKB">
        <authorList>
            <consortium name="WormBaseParasite"/>
        </authorList>
    </citation>
    <scope>IDENTIFICATION</scope>
</reference>
<comment type="function">
    <text evidence="1">Required for biogenesis of the 60S ribosomal subunit.</text>
</comment>
<feature type="region of interest" description="Disordered" evidence="8">
    <location>
        <begin position="1"/>
        <end position="36"/>
    </location>
</feature>
<evidence type="ECO:0000313" key="10">
    <source>
        <dbReference type="Proteomes" id="UP000046393"/>
    </source>
</evidence>
<dbReference type="SUPFAM" id="SSF52954">
    <property type="entry name" value="Class II aaRS ABD-related"/>
    <property type="match status" value="1"/>
</dbReference>
<keyword evidence="10" id="KW-1185">Reference proteome</keyword>
<keyword evidence="6" id="KW-0539">Nucleus</keyword>
<dbReference type="GO" id="GO:0005730">
    <property type="term" value="C:nucleolus"/>
    <property type="evidence" value="ECO:0007669"/>
    <property type="project" value="UniProtKB-SubCell"/>
</dbReference>
<dbReference type="FunFam" id="3.40.50.10480:FF:000003">
    <property type="entry name" value="Ribosome biogenesis protein BRX1"/>
    <property type="match status" value="1"/>
</dbReference>
<dbReference type="GO" id="GO:0006364">
    <property type="term" value="P:rRNA processing"/>
    <property type="evidence" value="ECO:0007669"/>
    <property type="project" value="InterPro"/>
</dbReference>
<dbReference type="InterPro" id="IPR007109">
    <property type="entry name" value="Brix"/>
</dbReference>
<name>A0A0N5AD32_9BILA</name>
<feature type="compositionally biased region" description="Low complexity" evidence="8">
    <location>
        <begin position="328"/>
        <end position="337"/>
    </location>
</feature>
<dbReference type="PANTHER" id="PTHR13634">
    <property type="entry name" value="RIBOSOME BIOGENESIS PROTEIN BRIX"/>
    <property type="match status" value="1"/>
</dbReference>
<dbReference type="GO" id="GO:0000027">
    <property type="term" value="P:ribosomal large subunit assembly"/>
    <property type="evidence" value="ECO:0007669"/>
    <property type="project" value="TreeGrafter"/>
</dbReference>
<keyword evidence="5" id="KW-0690">Ribosome biogenesis</keyword>
<organism evidence="10 11">
    <name type="scientific">Syphacia muris</name>
    <dbReference type="NCBI Taxonomy" id="451379"/>
    <lineage>
        <taxon>Eukaryota</taxon>
        <taxon>Metazoa</taxon>
        <taxon>Ecdysozoa</taxon>
        <taxon>Nematoda</taxon>
        <taxon>Chromadorea</taxon>
        <taxon>Rhabditida</taxon>
        <taxon>Spirurina</taxon>
        <taxon>Oxyuridomorpha</taxon>
        <taxon>Oxyuroidea</taxon>
        <taxon>Oxyuridae</taxon>
        <taxon>Syphacia</taxon>
    </lineage>
</organism>
<dbReference type="PROSITE" id="PS50833">
    <property type="entry name" value="BRIX"/>
    <property type="match status" value="1"/>
</dbReference>
<dbReference type="AlphaFoldDB" id="A0A0N5AD32"/>
<comment type="subcellular location">
    <subcellularLocation>
        <location evidence="2">Nucleus</location>
        <location evidence="2">Nucleolus</location>
    </subcellularLocation>
</comment>
<dbReference type="Proteomes" id="UP000046393">
    <property type="component" value="Unplaced"/>
</dbReference>
<evidence type="ECO:0000256" key="4">
    <source>
        <dbReference type="ARBA" id="ARBA00020522"/>
    </source>
</evidence>
<dbReference type="Gene3D" id="3.40.50.10480">
    <property type="entry name" value="Probable brix-domain ribosomal biogenesis protein"/>
    <property type="match status" value="1"/>
</dbReference>
<evidence type="ECO:0000256" key="2">
    <source>
        <dbReference type="ARBA" id="ARBA00004604"/>
    </source>
</evidence>
<evidence type="ECO:0000256" key="8">
    <source>
        <dbReference type="SAM" id="MobiDB-lite"/>
    </source>
</evidence>
<evidence type="ECO:0000256" key="5">
    <source>
        <dbReference type="ARBA" id="ARBA00022517"/>
    </source>
</evidence>
<dbReference type="WBParaSite" id="SMUV_0000206501-mRNA-1">
    <property type="protein sequence ID" value="SMUV_0000206501-mRNA-1"/>
    <property type="gene ID" value="SMUV_0000206501"/>
</dbReference>
<evidence type="ECO:0000256" key="1">
    <source>
        <dbReference type="ARBA" id="ARBA00003439"/>
    </source>
</evidence>
<evidence type="ECO:0000256" key="3">
    <source>
        <dbReference type="ARBA" id="ARBA00006369"/>
    </source>
</evidence>